<evidence type="ECO:0000313" key="2">
    <source>
        <dbReference type="EMBL" id="OGZ27312.1"/>
    </source>
</evidence>
<dbReference type="InterPro" id="IPR027981">
    <property type="entry name" value="DUF4446"/>
</dbReference>
<gene>
    <name evidence="2" type="ORF">A2365_00005</name>
</gene>
<dbReference type="STRING" id="1801677.A2365_00005"/>
<sequence length="121" mass="13252">MISFLKKKKEPETLEDALKEISELKRELKNASEEIKALKEQSAFFVSKIGIVRYNPFSSAGGDQSFSMAILDKNGTGAVVTSLYALEGNRVYGKPVEKGKSSYSLSEEEKKAINEAVNGGK</sequence>
<proteinExistence type="predicted"/>
<organism evidence="2 3">
    <name type="scientific">Candidatus Nealsonbacteria bacterium RIFOXYB1_FULL_40_15</name>
    <dbReference type="NCBI Taxonomy" id="1801677"/>
    <lineage>
        <taxon>Bacteria</taxon>
        <taxon>Candidatus Nealsoniibacteriota</taxon>
    </lineage>
</organism>
<comment type="caution">
    <text evidence="2">The sequence shown here is derived from an EMBL/GenBank/DDBJ whole genome shotgun (WGS) entry which is preliminary data.</text>
</comment>
<evidence type="ECO:0000313" key="3">
    <source>
        <dbReference type="Proteomes" id="UP000177740"/>
    </source>
</evidence>
<dbReference type="EMBL" id="MHMM01000007">
    <property type="protein sequence ID" value="OGZ27312.1"/>
    <property type="molecule type" value="Genomic_DNA"/>
</dbReference>
<reference evidence="2 3" key="1">
    <citation type="journal article" date="2016" name="Nat. Commun.">
        <title>Thousands of microbial genomes shed light on interconnected biogeochemical processes in an aquifer system.</title>
        <authorList>
            <person name="Anantharaman K."/>
            <person name="Brown C.T."/>
            <person name="Hug L.A."/>
            <person name="Sharon I."/>
            <person name="Castelle C.J."/>
            <person name="Probst A.J."/>
            <person name="Thomas B.C."/>
            <person name="Singh A."/>
            <person name="Wilkins M.J."/>
            <person name="Karaoz U."/>
            <person name="Brodie E.L."/>
            <person name="Williams K.H."/>
            <person name="Hubbard S.S."/>
            <person name="Banfield J.F."/>
        </authorList>
    </citation>
    <scope>NUCLEOTIDE SEQUENCE [LARGE SCALE GENOMIC DNA]</scope>
</reference>
<dbReference type="Pfam" id="PF14584">
    <property type="entry name" value="DUF4446"/>
    <property type="match status" value="1"/>
</dbReference>
<evidence type="ECO:0008006" key="4">
    <source>
        <dbReference type="Google" id="ProtNLM"/>
    </source>
</evidence>
<protein>
    <recommendedName>
        <fullName evidence="4">DUF4446 domain-containing protein</fullName>
    </recommendedName>
</protein>
<accession>A0A1G2EP44</accession>
<name>A0A1G2EP44_9BACT</name>
<keyword evidence="1" id="KW-0175">Coiled coil</keyword>
<dbReference type="Proteomes" id="UP000177740">
    <property type="component" value="Unassembled WGS sequence"/>
</dbReference>
<evidence type="ECO:0000256" key="1">
    <source>
        <dbReference type="SAM" id="Coils"/>
    </source>
</evidence>
<feature type="coiled-coil region" evidence="1">
    <location>
        <begin position="7"/>
        <end position="48"/>
    </location>
</feature>
<dbReference type="AlphaFoldDB" id="A0A1G2EP44"/>